<comment type="caution">
    <text evidence="2">The sequence shown here is derived from an EMBL/GenBank/DDBJ whole genome shotgun (WGS) entry which is preliminary data.</text>
</comment>
<accession>A0A9X3CQ37</accession>
<keyword evidence="1" id="KW-0812">Transmembrane</keyword>
<keyword evidence="1" id="KW-0472">Membrane</keyword>
<keyword evidence="1" id="KW-1133">Transmembrane helix</keyword>
<evidence type="ECO:0000256" key="1">
    <source>
        <dbReference type="SAM" id="Phobius"/>
    </source>
</evidence>
<evidence type="ECO:0000313" key="2">
    <source>
        <dbReference type="EMBL" id="MCW8347503.1"/>
    </source>
</evidence>
<feature type="transmembrane region" description="Helical" evidence="1">
    <location>
        <begin position="65"/>
        <end position="82"/>
    </location>
</feature>
<sequence>MWLSLLLAMVMMKYAITNQQLSLMIGSVALAVLSLLLFGCGHWRARRFHYEQHQTSNSEAGIKKFIALSILLVAVVNLLQLVI</sequence>
<dbReference type="Proteomes" id="UP001155587">
    <property type="component" value="Unassembled WGS sequence"/>
</dbReference>
<feature type="transmembrane region" description="Helical" evidence="1">
    <location>
        <begin position="25"/>
        <end position="45"/>
    </location>
</feature>
<dbReference type="EMBL" id="JAKRRY010000022">
    <property type="protein sequence ID" value="MCW8347503.1"/>
    <property type="molecule type" value="Genomic_DNA"/>
</dbReference>
<evidence type="ECO:0000313" key="3">
    <source>
        <dbReference type="Proteomes" id="UP001155587"/>
    </source>
</evidence>
<name>A0A9X3CQ37_9VIBR</name>
<protein>
    <submittedName>
        <fullName evidence="2">Uncharacterized protein</fullName>
    </submittedName>
</protein>
<gene>
    <name evidence="2" type="ORF">MD535_15995</name>
</gene>
<dbReference type="AlphaFoldDB" id="A0A9X3CQ37"/>
<keyword evidence="3" id="KW-1185">Reference proteome</keyword>
<proteinExistence type="predicted"/>
<reference evidence="2" key="1">
    <citation type="submission" date="2022-02" db="EMBL/GenBank/DDBJ databases">
        <title>Vibrio sp. nov, a new bacterium isolated from seawater.</title>
        <authorList>
            <person name="Yuan Y."/>
        </authorList>
    </citation>
    <scope>NUCLEOTIDE SEQUENCE</scope>
    <source>
        <strain evidence="2">ZSDZ65</strain>
    </source>
</reference>
<organism evidence="2 3">
    <name type="scientific">Vibrio qingdaonensis</name>
    <dbReference type="NCBI Taxonomy" id="2829491"/>
    <lineage>
        <taxon>Bacteria</taxon>
        <taxon>Pseudomonadati</taxon>
        <taxon>Pseudomonadota</taxon>
        <taxon>Gammaproteobacteria</taxon>
        <taxon>Vibrionales</taxon>
        <taxon>Vibrionaceae</taxon>
        <taxon>Vibrio</taxon>
    </lineage>
</organism>